<dbReference type="PROSITE" id="PS01360">
    <property type="entry name" value="ZF_MYND_1"/>
    <property type="match status" value="1"/>
</dbReference>
<dbReference type="InterPro" id="IPR046341">
    <property type="entry name" value="SET_dom_sf"/>
</dbReference>
<dbReference type="EMBL" id="GFDL01014102">
    <property type="protein sequence ID" value="JAV20943.1"/>
    <property type="molecule type" value="Transcribed_RNA"/>
</dbReference>
<name>A0A1Q3F063_CULTA</name>
<dbReference type="PANTHER" id="PTHR47111:SF1">
    <property type="entry name" value="SET AND MYND DOMAIN-CONTAINING PROTEIN 4"/>
    <property type="match status" value="1"/>
</dbReference>
<evidence type="ECO:0000256" key="3">
    <source>
        <dbReference type="ARBA" id="ARBA00022833"/>
    </source>
</evidence>
<feature type="compositionally biased region" description="Low complexity" evidence="4">
    <location>
        <begin position="1"/>
        <end position="16"/>
    </location>
</feature>
<evidence type="ECO:0000256" key="4">
    <source>
        <dbReference type="SAM" id="MobiDB-lite"/>
    </source>
</evidence>
<keyword evidence="2" id="KW-0863">Zinc-finger</keyword>
<dbReference type="Pfam" id="PF01753">
    <property type="entry name" value="zf-MYND"/>
    <property type="match status" value="1"/>
</dbReference>
<feature type="compositionally biased region" description="Pro residues" evidence="4">
    <location>
        <begin position="17"/>
        <end position="34"/>
    </location>
</feature>
<keyword evidence="1" id="KW-0479">Metal-binding</keyword>
<evidence type="ECO:0000259" key="5">
    <source>
        <dbReference type="PROSITE" id="PS50280"/>
    </source>
</evidence>
<proteinExistence type="predicted"/>
<evidence type="ECO:0000256" key="2">
    <source>
        <dbReference type="ARBA" id="ARBA00022771"/>
    </source>
</evidence>
<reference evidence="6" key="1">
    <citation type="submission" date="2017-01" db="EMBL/GenBank/DDBJ databases">
        <title>A deep insight into the sialotranscriptome of adult male and female Cluex tarsalis mosquitoes.</title>
        <authorList>
            <person name="Ribeiro J.M."/>
            <person name="Moreira F."/>
            <person name="Bernard K.A."/>
            <person name="Calvo E."/>
        </authorList>
    </citation>
    <scope>NUCLEOTIDE SEQUENCE</scope>
    <source>
        <strain evidence="6">Kern County</strain>
        <tissue evidence="6">Salivary glands</tissue>
    </source>
</reference>
<evidence type="ECO:0000256" key="1">
    <source>
        <dbReference type="ARBA" id="ARBA00022723"/>
    </source>
</evidence>
<dbReference type="InterPro" id="IPR001214">
    <property type="entry name" value="SET_dom"/>
</dbReference>
<dbReference type="GO" id="GO:0008757">
    <property type="term" value="F:S-adenosylmethionine-dependent methyltransferase activity"/>
    <property type="evidence" value="ECO:0007669"/>
    <property type="project" value="UniProtKB-ARBA"/>
</dbReference>
<dbReference type="GO" id="GO:0008170">
    <property type="term" value="F:N-methyltransferase activity"/>
    <property type="evidence" value="ECO:0007669"/>
    <property type="project" value="UniProtKB-ARBA"/>
</dbReference>
<dbReference type="SUPFAM" id="SSF48452">
    <property type="entry name" value="TPR-like"/>
    <property type="match status" value="1"/>
</dbReference>
<dbReference type="SMART" id="SM00317">
    <property type="entry name" value="SET"/>
    <property type="match status" value="1"/>
</dbReference>
<dbReference type="Gene3D" id="1.10.220.160">
    <property type="match status" value="1"/>
</dbReference>
<feature type="domain" description="SET" evidence="5">
    <location>
        <begin position="200"/>
        <end position="470"/>
    </location>
</feature>
<dbReference type="PANTHER" id="PTHR47111">
    <property type="entry name" value="BCDNA.LD29892"/>
    <property type="match status" value="1"/>
</dbReference>
<evidence type="ECO:0000313" key="6">
    <source>
        <dbReference type="EMBL" id="JAV20943.1"/>
    </source>
</evidence>
<dbReference type="Gene3D" id="6.10.140.2220">
    <property type="match status" value="1"/>
</dbReference>
<dbReference type="Gene3D" id="2.170.270.10">
    <property type="entry name" value="SET domain"/>
    <property type="match status" value="1"/>
</dbReference>
<organism evidence="6">
    <name type="scientific">Culex tarsalis</name>
    <name type="common">Encephalitis mosquito</name>
    <dbReference type="NCBI Taxonomy" id="7177"/>
    <lineage>
        <taxon>Eukaryota</taxon>
        <taxon>Metazoa</taxon>
        <taxon>Ecdysozoa</taxon>
        <taxon>Arthropoda</taxon>
        <taxon>Hexapoda</taxon>
        <taxon>Insecta</taxon>
        <taxon>Pterygota</taxon>
        <taxon>Neoptera</taxon>
        <taxon>Endopterygota</taxon>
        <taxon>Diptera</taxon>
        <taxon>Nematocera</taxon>
        <taxon>Culicoidea</taxon>
        <taxon>Culicidae</taxon>
        <taxon>Culicinae</taxon>
        <taxon>Culicini</taxon>
        <taxon>Culex</taxon>
        <taxon>Culex</taxon>
    </lineage>
</organism>
<sequence length="579" mass="65464">MNLSTSAPPATPSTSTAPPPPPQPEPSGPPSPPPKLHDVLLAKFLAKGIPTADVTVYRDFVLQHDALLEVLELKKCNRTAVQVREAGNQLFLEKKYDEALEKYNESICYAEFSSEHLGMGYANRSAVYFDQGEYEFALYNIVLARKHNFPEELRSQLLQREMNCREKIIAGQSKIAGQVPPSSRIGLNVEVNARLPFVAKGIAMKYYPEFGRGLVAEKDFNTGDVILDEKPMLMAVEHGLRYSVCSYCTAAFRRSLIPCPNCVSCMYCSEKCLEMDHRFTHRFECGIMERLRNASFNTSIITSRLFFYGLTLFGDNLQLMMKSCWDTFNSGGNPFDLDYTQYDPLEEFKTMHKVKFRLPKANIEHHYRMCAALHYAVFMKHPLVQSLVVGKTYQGFMLQCLLNYTRVVFFLMKDTVVDARDRVVSFLSPIATIFNHSCDPNVLIIPRASRIVSVILRPVRKGEQLTSTYGPTWWDVPNLALTFDCRCVVCVLGKKGSDWCPAGRQLAPEAIRDLKRVCDLADEVARLNAAQQFIQRYAALYPEANLGGMVKLFGMLLIYVTCCETDARDQMRVLSVGII</sequence>
<dbReference type="Pfam" id="PF00856">
    <property type="entry name" value="SET"/>
    <property type="match status" value="1"/>
</dbReference>
<dbReference type="SUPFAM" id="SSF144232">
    <property type="entry name" value="HIT/MYND zinc finger-like"/>
    <property type="match status" value="1"/>
</dbReference>
<dbReference type="PROSITE" id="PS50280">
    <property type="entry name" value="SET"/>
    <property type="match status" value="1"/>
</dbReference>
<dbReference type="SUPFAM" id="SSF82199">
    <property type="entry name" value="SET domain"/>
    <property type="match status" value="1"/>
</dbReference>
<dbReference type="AlphaFoldDB" id="A0A1Q3F063"/>
<dbReference type="GO" id="GO:0008270">
    <property type="term" value="F:zinc ion binding"/>
    <property type="evidence" value="ECO:0007669"/>
    <property type="project" value="UniProtKB-KW"/>
</dbReference>
<dbReference type="InterPro" id="IPR011990">
    <property type="entry name" value="TPR-like_helical_dom_sf"/>
</dbReference>
<keyword evidence="3" id="KW-0862">Zinc</keyword>
<dbReference type="Gene3D" id="1.25.40.10">
    <property type="entry name" value="Tetratricopeptide repeat domain"/>
    <property type="match status" value="1"/>
</dbReference>
<dbReference type="InterPro" id="IPR002893">
    <property type="entry name" value="Znf_MYND"/>
</dbReference>
<accession>A0A1Q3F063</accession>
<protein>
    <recommendedName>
        <fullName evidence="5">SET domain-containing protein</fullName>
    </recommendedName>
</protein>
<feature type="region of interest" description="Disordered" evidence="4">
    <location>
        <begin position="1"/>
        <end position="34"/>
    </location>
</feature>
<dbReference type="GO" id="GO:0008276">
    <property type="term" value="F:protein methyltransferase activity"/>
    <property type="evidence" value="ECO:0007669"/>
    <property type="project" value="UniProtKB-ARBA"/>
</dbReference>